<dbReference type="Proteomes" id="UP000189670">
    <property type="component" value="Unassembled WGS sequence"/>
</dbReference>
<evidence type="ECO:0000256" key="1">
    <source>
        <dbReference type="ARBA" id="ARBA00022729"/>
    </source>
</evidence>
<keyword evidence="1" id="KW-0732">Signal</keyword>
<dbReference type="PANTHER" id="PTHR36220:SF1">
    <property type="entry name" value="GAMMA TUBULIN COMPLEX COMPONENT C-TERMINAL DOMAIN-CONTAINING PROTEIN"/>
    <property type="match status" value="1"/>
</dbReference>
<name>A0A1V1NR96_9BACT</name>
<comment type="caution">
    <text evidence="2">The sequence shown here is derived from an EMBL/GenBank/DDBJ whole genome shotgun (WGS) entry which is preliminary data.</text>
</comment>
<dbReference type="AlphaFoldDB" id="A0A1V1NR96"/>
<protein>
    <recommendedName>
        <fullName evidence="4">PKD domain-containing protein</fullName>
    </recommendedName>
</protein>
<dbReference type="Gene3D" id="2.130.10.130">
    <property type="entry name" value="Integrin alpha, N-terminal"/>
    <property type="match status" value="1"/>
</dbReference>
<accession>A0A1V1NR96</accession>
<dbReference type="InterPro" id="IPR028994">
    <property type="entry name" value="Integrin_alpha_N"/>
</dbReference>
<sequence>MLETKIESNDRTNYDYFGCSVDIDGDSLIVGAYADDDMGSDSGSAYIFVKDGTAWSQQAKLTASDGASSDHFGYNVSISGDYAIVGARYDDDNGGDSGSAYIFKRDGTTWSEVIN</sequence>
<dbReference type="SUPFAM" id="SSF69318">
    <property type="entry name" value="Integrin alpha N-terminal domain"/>
    <property type="match status" value="1"/>
</dbReference>
<evidence type="ECO:0000313" key="3">
    <source>
        <dbReference type="Proteomes" id="UP000189670"/>
    </source>
</evidence>
<gene>
    <name evidence="2" type="ORF">OMM_14804</name>
</gene>
<evidence type="ECO:0008006" key="4">
    <source>
        <dbReference type="Google" id="ProtNLM"/>
    </source>
</evidence>
<evidence type="ECO:0000313" key="2">
    <source>
        <dbReference type="EMBL" id="ETR65111.1"/>
    </source>
</evidence>
<dbReference type="EMBL" id="ATBP01003203">
    <property type="protein sequence ID" value="ETR65111.1"/>
    <property type="molecule type" value="Genomic_DNA"/>
</dbReference>
<dbReference type="InterPro" id="IPR013517">
    <property type="entry name" value="FG-GAP"/>
</dbReference>
<proteinExistence type="predicted"/>
<reference evidence="3" key="1">
    <citation type="submission" date="2012-11" db="EMBL/GenBank/DDBJ databases">
        <authorList>
            <person name="Lucero-Rivera Y.E."/>
            <person name="Tovar-Ramirez D."/>
        </authorList>
    </citation>
    <scope>NUCLEOTIDE SEQUENCE [LARGE SCALE GENOMIC DNA]</scope>
    <source>
        <strain evidence="3">Araruama</strain>
    </source>
</reference>
<organism evidence="2 3">
    <name type="scientific">Candidatus Magnetoglobus multicellularis str. Araruama</name>
    <dbReference type="NCBI Taxonomy" id="890399"/>
    <lineage>
        <taxon>Bacteria</taxon>
        <taxon>Pseudomonadati</taxon>
        <taxon>Thermodesulfobacteriota</taxon>
        <taxon>Desulfobacteria</taxon>
        <taxon>Desulfobacterales</taxon>
        <taxon>Desulfobacteraceae</taxon>
        <taxon>Candidatus Magnetoglobus</taxon>
    </lineage>
</organism>
<dbReference type="PANTHER" id="PTHR36220">
    <property type="entry name" value="UNNAMED PRODUCT"/>
    <property type="match status" value="1"/>
</dbReference>
<dbReference type="Pfam" id="PF14312">
    <property type="entry name" value="FG-GAP_2"/>
    <property type="match status" value="2"/>
</dbReference>